<comment type="caution">
    <text evidence="1">The sequence shown here is derived from an EMBL/GenBank/DDBJ whole genome shotgun (WGS) entry which is preliminary data.</text>
</comment>
<proteinExistence type="predicted"/>
<dbReference type="AlphaFoldDB" id="A0A937LG92"/>
<evidence type="ECO:0000313" key="2">
    <source>
        <dbReference type="Proteomes" id="UP000744438"/>
    </source>
</evidence>
<gene>
    <name evidence="1" type="ORF">ISQ63_00485</name>
</gene>
<evidence type="ECO:0000313" key="1">
    <source>
        <dbReference type="EMBL" id="MBL6811340.1"/>
    </source>
</evidence>
<sequence length="99" mass="11529">MKSDEKLLKEMGISSWTLKKNFSFDGKHITKKDINNISTADLKFLKSLSISLRQEFSENYPEQIVDYLSANKIEIDNLDFLKNMSAKEKKELLINIEKN</sequence>
<name>A0A937LG92_9GAMM</name>
<dbReference type="EMBL" id="JADHQC010000001">
    <property type="protein sequence ID" value="MBL6811340.1"/>
    <property type="molecule type" value="Genomic_DNA"/>
</dbReference>
<dbReference type="Proteomes" id="UP000744438">
    <property type="component" value="Unassembled WGS sequence"/>
</dbReference>
<reference evidence="1" key="1">
    <citation type="submission" date="2020-10" db="EMBL/GenBank/DDBJ databases">
        <title>Microbiome of the Black Sea water column analyzed by genome centric metagenomics.</title>
        <authorList>
            <person name="Cabello-Yeves P.J."/>
            <person name="Callieri C."/>
            <person name="Picazo A."/>
            <person name="Mehrshad M."/>
            <person name="Haro-Moreno J.M."/>
            <person name="Roda-Garcia J."/>
            <person name="Dzembekova N."/>
            <person name="Slabakova V."/>
            <person name="Slabakova N."/>
            <person name="Moncheva S."/>
            <person name="Rodriguez-Valera F."/>
        </authorList>
    </citation>
    <scope>NUCLEOTIDE SEQUENCE</scope>
    <source>
        <strain evidence="1">BS307-5m-G49</strain>
    </source>
</reference>
<accession>A0A937LG92</accession>
<protein>
    <submittedName>
        <fullName evidence="1">Uncharacterized protein</fullName>
    </submittedName>
</protein>
<organism evidence="1 2">
    <name type="scientific">SAR86 cluster bacterium</name>
    <dbReference type="NCBI Taxonomy" id="2030880"/>
    <lineage>
        <taxon>Bacteria</taxon>
        <taxon>Pseudomonadati</taxon>
        <taxon>Pseudomonadota</taxon>
        <taxon>Gammaproteobacteria</taxon>
        <taxon>SAR86 cluster</taxon>
    </lineage>
</organism>